<reference evidence="4 5" key="1">
    <citation type="submission" date="2022-11" db="EMBL/GenBank/DDBJ databases">
        <title>Draft genome sequence of Saccharopolyspora sp. WRP15-2 isolated from rhizosphere soils of wild rice in Thailand.</title>
        <authorList>
            <person name="Duangmal K."/>
            <person name="Kammanee S."/>
            <person name="Muangham S."/>
        </authorList>
    </citation>
    <scope>NUCLEOTIDE SEQUENCE [LARGE SCALE GENOMIC DNA]</scope>
    <source>
        <strain evidence="4 5">WRP15-2</strain>
    </source>
</reference>
<feature type="domain" description="Gfo/Idh/MocA-like oxidoreductase N-terminal" evidence="2">
    <location>
        <begin position="4"/>
        <end position="122"/>
    </location>
</feature>
<comment type="similarity">
    <text evidence="1">Belongs to the Gfo/Idh/MocA family.</text>
</comment>
<dbReference type="InterPro" id="IPR051317">
    <property type="entry name" value="Gfo/Idh/MocA_oxidoreduct"/>
</dbReference>
<comment type="caution">
    <text evidence="4">The sequence shown here is derived from an EMBL/GenBank/DDBJ whole genome shotgun (WGS) entry which is preliminary data.</text>
</comment>
<dbReference type="RefSeq" id="WP_270953248.1">
    <property type="nucleotide sequence ID" value="NZ_JAQGLA010000087.1"/>
</dbReference>
<dbReference type="PANTHER" id="PTHR43708:SF8">
    <property type="entry name" value="OXIDOREDUCTASE"/>
    <property type="match status" value="1"/>
</dbReference>
<evidence type="ECO:0000259" key="2">
    <source>
        <dbReference type="Pfam" id="PF01408"/>
    </source>
</evidence>
<dbReference type="InterPro" id="IPR000683">
    <property type="entry name" value="Gfo/Idh/MocA-like_OxRdtase_N"/>
</dbReference>
<dbReference type="Pfam" id="PF01408">
    <property type="entry name" value="GFO_IDH_MocA"/>
    <property type="match status" value="1"/>
</dbReference>
<evidence type="ECO:0000313" key="5">
    <source>
        <dbReference type="Proteomes" id="UP001210380"/>
    </source>
</evidence>
<dbReference type="EMBL" id="JAQGLA010000087">
    <property type="protein sequence ID" value="MDA3630110.1"/>
    <property type="molecule type" value="Genomic_DNA"/>
</dbReference>
<dbReference type="InterPro" id="IPR036291">
    <property type="entry name" value="NAD(P)-bd_dom_sf"/>
</dbReference>
<name>A0ABT4V812_9PSEU</name>
<dbReference type="Pfam" id="PF02894">
    <property type="entry name" value="GFO_IDH_MocA_C"/>
    <property type="match status" value="1"/>
</dbReference>
<gene>
    <name evidence="4" type="ORF">OU415_32105</name>
</gene>
<evidence type="ECO:0000256" key="1">
    <source>
        <dbReference type="ARBA" id="ARBA00010928"/>
    </source>
</evidence>
<proteinExistence type="inferred from homology"/>
<dbReference type="InterPro" id="IPR004104">
    <property type="entry name" value="Gfo/Idh/MocA-like_OxRdtase_C"/>
</dbReference>
<dbReference type="Gene3D" id="3.30.360.10">
    <property type="entry name" value="Dihydrodipicolinate Reductase, domain 2"/>
    <property type="match status" value="1"/>
</dbReference>
<dbReference type="Proteomes" id="UP001210380">
    <property type="component" value="Unassembled WGS sequence"/>
</dbReference>
<organism evidence="4 5">
    <name type="scientific">Saccharopolyspora oryzae</name>
    <dbReference type="NCBI Taxonomy" id="2997343"/>
    <lineage>
        <taxon>Bacteria</taxon>
        <taxon>Bacillati</taxon>
        <taxon>Actinomycetota</taxon>
        <taxon>Actinomycetes</taxon>
        <taxon>Pseudonocardiales</taxon>
        <taxon>Pseudonocardiaceae</taxon>
        <taxon>Saccharopolyspora</taxon>
    </lineage>
</organism>
<evidence type="ECO:0000313" key="4">
    <source>
        <dbReference type="EMBL" id="MDA3630110.1"/>
    </source>
</evidence>
<dbReference type="Gene3D" id="3.40.50.720">
    <property type="entry name" value="NAD(P)-binding Rossmann-like Domain"/>
    <property type="match status" value="1"/>
</dbReference>
<feature type="domain" description="Gfo/Idh/MocA-like oxidoreductase C-terminal" evidence="3">
    <location>
        <begin position="134"/>
        <end position="374"/>
    </location>
</feature>
<keyword evidence="5" id="KW-1185">Reference proteome</keyword>
<sequence>MDVRTGVLGCGLRVGIADHAHQPGAGSRIVAVCDPDPARAEAAAQRYGDGVRTTSTLDELLECGLDAVFVVSPDHLHEEHAIRCLEAGLAVYLEKPLAITAEGCDRVLTAAQQHGGKLYVGHNMRHMPVVRTMRDLIESGAIGRVTSIWCRHFVGHGGDFYFKDWHADRSKSTGLLLQKGAHDIDVLHWLAGGYSRRVNAMGALTVYGGITDRNEHETYKTGHDWDEYEQNWPPLSQTGLNPVVDVEDLSMVNLQLDNGVLATYQQCHYTPDYWRNYTVIGTEGRLENFGDGSGAVVKVWNRRHRGYAPDGDQVVEVERASGGHGGADPRIVAEFLDFVRADISTVTSPIAAREAVATGCAATESLRNGGKPVDVKAPDAALLDYFEHPHASAS</sequence>
<dbReference type="PANTHER" id="PTHR43708">
    <property type="entry name" value="CONSERVED EXPRESSED OXIDOREDUCTASE (EUROFUNG)"/>
    <property type="match status" value="1"/>
</dbReference>
<dbReference type="SUPFAM" id="SSF55347">
    <property type="entry name" value="Glyceraldehyde-3-phosphate dehydrogenase-like, C-terminal domain"/>
    <property type="match status" value="1"/>
</dbReference>
<evidence type="ECO:0000259" key="3">
    <source>
        <dbReference type="Pfam" id="PF02894"/>
    </source>
</evidence>
<protein>
    <submittedName>
        <fullName evidence="4">Gfo/Idh/MocA family oxidoreductase</fullName>
    </submittedName>
</protein>
<accession>A0ABT4V812</accession>
<dbReference type="SUPFAM" id="SSF51735">
    <property type="entry name" value="NAD(P)-binding Rossmann-fold domains"/>
    <property type="match status" value="1"/>
</dbReference>